<proteinExistence type="predicted"/>
<evidence type="ECO:0000313" key="1">
    <source>
        <dbReference type="EMBL" id="CSC85728.1"/>
    </source>
</evidence>
<evidence type="ECO:0000313" key="2">
    <source>
        <dbReference type="Proteomes" id="UP000046067"/>
    </source>
</evidence>
<name>A0A655ZWQ0_VIBCL</name>
<organism evidence="1 2">
    <name type="scientific">Vibrio cholerae</name>
    <dbReference type="NCBI Taxonomy" id="666"/>
    <lineage>
        <taxon>Bacteria</taxon>
        <taxon>Pseudomonadati</taxon>
        <taxon>Pseudomonadota</taxon>
        <taxon>Gammaproteobacteria</taxon>
        <taxon>Vibrionales</taxon>
        <taxon>Vibrionaceae</taxon>
        <taxon>Vibrio</taxon>
    </lineage>
</organism>
<accession>A0A655ZWQ0</accession>
<dbReference type="EMBL" id="CWQJ01000041">
    <property type="protein sequence ID" value="CSC85728.1"/>
    <property type="molecule type" value="Genomic_DNA"/>
</dbReference>
<gene>
    <name evidence="1" type="ORF">ERS013201_03746</name>
</gene>
<dbReference type="AlphaFoldDB" id="A0A655ZWQ0"/>
<dbReference type="Proteomes" id="UP000046067">
    <property type="component" value="Unassembled WGS sequence"/>
</dbReference>
<reference evidence="1 2" key="1">
    <citation type="submission" date="2015-07" db="EMBL/GenBank/DDBJ databases">
        <authorList>
            <consortium name="Pathogen Informatics"/>
        </authorList>
    </citation>
    <scope>NUCLEOTIDE SEQUENCE [LARGE SCALE GENOMIC DNA]</scope>
    <source>
        <strain evidence="1 2">A325</strain>
    </source>
</reference>
<sequence length="50" mass="5476">MQRLKLLLATLSPDITIILLIHAMKADELEVIRGKAAGNAILQILLDRPA</sequence>
<protein>
    <submittedName>
        <fullName evidence="1">Uncharacterized protein</fullName>
    </submittedName>
</protein>